<dbReference type="InterPro" id="IPR021321">
    <property type="entry name" value="DUF2922"/>
</dbReference>
<proteinExistence type="predicted"/>
<dbReference type="RefSeq" id="WP_041089334.1">
    <property type="nucleotide sequence ID" value="NZ_JXRP01000018.1"/>
</dbReference>
<accession>A0A0C2V7Y2</accession>
<sequence length="72" mass="7429">MIKTLELQFTTQEGGTSSISIEAPKESIDPAAIKAAMEAIIAGNAFTSPSGGLVAIKGARLVAREVTQVEIV</sequence>
<dbReference type="PATRIC" id="fig|889306.3.peg.2619"/>
<reference evidence="1 2" key="1">
    <citation type="submission" date="2015-01" db="EMBL/GenBank/DDBJ databases">
        <title>Genome sequencing of Jeotgalibacillus soli.</title>
        <authorList>
            <person name="Goh K.M."/>
            <person name="Chan K.-G."/>
            <person name="Yaakop A.S."/>
            <person name="Ee R."/>
            <person name="Gan H.M."/>
            <person name="Chan C.S."/>
        </authorList>
    </citation>
    <scope>NUCLEOTIDE SEQUENCE [LARGE SCALE GENOMIC DNA]</scope>
    <source>
        <strain evidence="1 2">P9</strain>
    </source>
</reference>
<evidence type="ECO:0000313" key="1">
    <source>
        <dbReference type="EMBL" id="KIL45062.1"/>
    </source>
</evidence>
<dbReference type="STRING" id="889306.KP78_26060"/>
<gene>
    <name evidence="1" type="ORF">KP78_26060</name>
</gene>
<protein>
    <recommendedName>
        <fullName evidence="3">DUF2922 domain-containing protein</fullName>
    </recommendedName>
</protein>
<dbReference type="EMBL" id="JXRP01000018">
    <property type="protein sequence ID" value="KIL45062.1"/>
    <property type="molecule type" value="Genomic_DNA"/>
</dbReference>
<dbReference type="AlphaFoldDB" id="A0A0C2V7Y2"/>
<dbReference type="OrthoDB" id="2454247at2"/>
<name>A0A0C2V7Y2_9BACL</name>
<organism evidence="1 2">
    <name type="scientific">Jeotgalibacillus soli</name>
    <dbReference type="NCBI Taxonomy" id="889306"/>
    <lineage>
        <taxon>Bacteria</taxon>
        <taxon>Bacillati</taxon>
        <taxon>Bacillota</taxon>
        <taxon>Bacilli</taxon>
        <taxon>Bacillales</taxon>
        <taxon>Caryophanaceae</taxon>
        <taxon>Jeotgalibacillus</taxon>
    </lineage>
</organism>
<keyword evidence="2" id="KW-1185">Reference proteome</keyword>
<comment type="caution">
    <text evidence="1">The sequence shown here is derived from an EMBL/GenBank/DDBJ whole genome shotgun (WGS) entry which is preliminary data.</text>
</comment>
<dbReference type="Pfam" id="PF11148">
    <property type="entry name" value="DUF2922"/>
    <property type="match status" value="1"/>
</dbReference>
<evidence type="ECO:0008006" key="3">
    <source>
        <dbReference type="Google" id="ProtNLM"/>
    </source>
</evidence>
<evidence type="ECO:0000313" key="2">
    <source>
        <dbReference type="Proteomes" id="UP000031938"/>
    </source>
</evidence>
<dbReference type="Proteomes" id="UP000031938">
    <property type="component" value="Unassembled WGS sequence"/>
</dbReference>